<name>A0A5B7CZ00_PORTR</name>
<evidence type="ECO:0000313" key="2">
    <source>
        <dbReference type="Proteomes" id="UP000324222"/>
    </source>
</evidence>
<dbReference type="AlphaFoldDB" id="A0A5B7CZ00"/>
<dbReference type="Proteomes" id="UP000324222">
    <property type="component" value="Unassembled WGS sequence"/>
</dbReference>
<proteinExistence type="predicted"/>
<sequence>MGVTHGCDPGWHDDLQCNPKAGSHSLISTLALRGGRHISQVLQATKTHQSTHSTKQVCCPSTAGWLGSLSRPLSAARASLSSGMTLMAVMSASTACRKINKFK</sequence>
<keyword evidence="2" id="KW-1185">Reference proteome</keyword>
<organism evidence="1 2">
    <name type="scientific">Portunus trituberculatus</name>
    <name type="common">Swimming crab</name>
    <name type="synonym">Neptunus trituberculatus</name>
    <dbReference type="NCBI Taxonomy" id="210409"/>
    <lineage>
        <taxon>Eukaryota</taxon>
        <taxon>Metazoa</taxon>
        <taxon>Ecdysozoa</taxon>
        <taxon>Arthropoda</taxon>
        <taxon>Crustacea</taxon>
        <taxon>Multicrustacea</taxon>
        <taxon>Malacostraca</taxon>
        <taxon>Eumalacostraca</taxon>
        <taxon>Eucarida</taxon>
        <taxon>Decapoda</taxon>
        <taxon>Pleocyemata</taxon>
        <taxon>Brachyura</taxon>
        <taxon>Eubrachyura</taxon>
        <taxon>Portunoidea</taxon>
        <taxon>Portunidae</taxon>
        <taxon>Portuninae</taxon>
        <taxon>Portunus</taxon>
    </lineage>
</organism>
<evidence type="ECO:0000313" key="1">
    <source>
        <dbReference type="EMBL" id="MPC13576.1"/>
    </source>
</evidence>
<gene>
    <name evidence="1" type="ORF">E2C01_006315</name>
</gene>
<reference evidence="1 2" key="1">
    <citation type="submission" date="2019-05" db="EMBL/GenBank/DDBJ databases">
        <title>Another draft genome of Portunus trituberculatus and its Hox gene families provides insights of decapod evolution.</title>
        <authorList>
            <person name="Jeong J.-H."/>
            <person name="Song I."/>
            <person name="Kim S."/>
            <person name="Choi T."/>
            <person name="Kim D."/>
            <person name="Ryu S."/>
            <person name="Kim W."/>
        </authorList>
    </citation>
    <scope>NUCLEOTIDE SEQUENCE [LARGE SCALE GENOMIC DNA]</scope>
    <source>
        <tissue evidence="1">Muscle</tissue>
    </source>
</reference>
<accession>A0A5B7CZ00</accession>
<protein>
    <submittedName>
        <fullName evidence="1">Uncharacterized protein</fullName>
    </submittedName>
</protein>
<dbReference type="EMBL" id="VSRR010000290">
    <property type="protein sequence ID" value="MPC13576.1"/>
    <property type="molecule type" value="Genomic_DNA"/>
</dbReference>
<comment type="caution">
    <text evidence="1">The sequence shown here is derived from an EMBL/GenBank/DDBJ whole genome shotgun (WGS) entry which is preliminary data.</text>
</comment>